<dbReference type="EMBL" id="QENY01000024">
    <property type="protein sequence ID" value="PVX48781.1"/>
    <property type="molecule type" value="Genomic_DNA"/>
</dbReference>
<protein>
    <submittedName>
        <fullName evidence="1">Uncharacterized protein</fullName>
    </submittedName>
</protein>
<evidence type="ECO:0000313" key="2">
    <source>
        <dbReference type="Proteomes" id="UP000245870"/>
    </source>
</evidence>
<proteinExistence type="predicted"/>
<evidence type="ECO:0000313" key="1">
    <source>
        <dbReference type="EMBL" id="PVX48781.1"/>
    </source>
</evidence>
<reference evidence="1 2" key="1">
    <citation type="submission" date="2018-05" db="EMBL/GenBank/DDBJ databases">
        <title>Genomic Encyclopedia of Type Strains, Phase IV (KMG-IV): sequencing the most valuable type-strain genomes for metagenomic binning, comparative biology and taxonomic classification.</title>
        <authorList>
            <person name="Goeker M."/>
        </authorList>
    </citation>
    <scope>NUCLEOTIDE SEQUENCE [LARGE SCALE GENOMIC DNA]</scope>
    <source>
        <strain evidence="1 2">DSM 100333</strain>
    </source>
</reference>
<name>A0A2U0TYW5_9BACT</name>
<sequence>MTCENARFLLMLLARTVMSKLAIVKVIGLLNYRFLVFVKDFHPPCLMGKFFSGKVHFLVDVYYKSFIIDVCYRFKYLILELLLHFGNIAHILLCKSLKLYNVYVCPVYCQSGIFGQLRLFK</sequence>
<dbReference type="AlphaFoldDB" id="A0A2U0TYW5"/>
<dbReference type="Proteomes" id="UP000245870">
    <property type="component" value="Unassembled WGS sequence"/>
</dbReference>
<gene>
    <name evidence="1" type="ORF">C7379_12427</name>
</gene>
<organism evidence="1 2">
    <name type="scientific">Hallella colorans</name>
    <dbReference type="NCBI Taxonomy" id="1703337"/>
    <lineage>
        <taxon>Bacteria</taxon>
        <taxon>Pseudomonadati</taxon>
        <taxon>Bacteroidota</taxon>
        <taxon>Bacteroidia</taxon>
        <taxon>Bacteroidales</taxon>
        <taxon>Prevotellaceae</taxon>
        <taxon>Hallella</taxon>
    </lineage>
</organism>
<comment type="caution">
    <text evidence="1">The sequence shown here is derived from an EMBL/GenBank/DDBJ whole genome shotgun (WGS) entry which is preliminary data.</text>
</comment>
<keyword evidence="2" id="KW-1185">Reference proteome</keyword>
<accession>A0A2U0TYW5</accession>